<proteinExistence type="predicted"/>
<keyword evidence="2" id="KW-1185">Reference proteome</keyword>
<organism evidence="1 2">
    <name type="scientific">Paracoccus sediminis</name>
    <dbReference type="NCBI Taxonomy" id="1214787"/>
    <lineage>
        <taxon>Bacteria</taxon>
        <taxon>Pseudomonadati</taxon>
        <taxon>Pseudomonadota</taxon>
        <taxon>Alphaproteobacteria</taxon>
        <taxon>Rhodobacterales</taxon>
        <taxon>Paracoccaceae</taxon>
        <taxon>Paracoccus</taxon>
    </lineage>
</organism>
<protein>
    <submittedName>
        <fullName evidence="1">Uncharacterized protein</fullName>
    </submittedName>
</protein>
<reference evidence="1 2" key="1">
    <citation type="submission" date="2019-02" db="EMBL/GenBank/DDBJ databases">
        <authorList>
            <person name="Zhang G."/>
        </authorList>
    </citation>
    <scope>NUCLEOTIDE SEQUENCE [LARGE SCALE GENOMIC DNA]</scope>
    <source>
        <strain evidence="1 2">CMB17</strain>
    </source>
</reference>
<accession>A0ABY1YRQ0</accession>
<gene>
    <name evidence="1" type="ORF">EYF88_02375</name>
</gene>
<evidence type="ECO:0000313" key="1">
    <source>
        <dbReference type="EMBL" id="TBN53066.1"/>
    </source>
</evidence>
<evidence type="ECO:0000313" key="2">
    <source>
        <dbReference type="Proteomes" id="UP000292859"/>
    </source>
</evidence>
<name>A0ABY1YRQ0_9RHOB</name>
<dbReference type="RefSeq" id="WP_089386268.1">
    <property type="nucleotide sequence ID" value="NZ_SIRL01000001.1"/>
</dbReference>
<comment type="caution">
    <text evidence="1">The sequence shown here is derived from an EMBL/GenBank/DDBJ whole genome shotgun (WGS) entry which is preliminary data.</text>
</comment>
<sequence length="73" mass="7932">MPPEPVALPDIMTLNTVESVDSIKVVGEARLLAMSDKGCKDRNEPARHRMLDYGQPGPWLHGATGMCIKVSLS</sequence>
<dbReference type="Proteomes" id="UP000292859">
    <property type="component" value="Unassembled WGS sequence"/>
</dbReference>
<dbReference type="EMBL" id="SIRL01000001">
    <property type="protein sequence ID" value="TBN53066.1"/>
    <property type="molecule type" value="Genomic_DNA"/>
</dbReference>